<dbReference type="HOGENOM" id="CLU_074041_0_0_11"/>
<keyword evidence="4" id="KW-1185">Reference proteome</keyword>
<reference evidence="3 4" key="1">
    <citation type="journal article" date="2014" name="PLoS ONE">
        <title>Identification and Characterization of a New Erythromycin Biosynthetic Gene Cluster in Actinopolyspora erythraea YIM90600, a Novel Erythronolide-Producing Halophilic Actinomycete Isolated from Salt Field.</title>
        <authorList>
            <person name="Chen D."/>
            <person name="Feng J."/>
            <person name="Huang L."/>
            <person name="Zhang Q."/>
            <person name="Wu J."/>
            <person name="Zhu X."/>
            <person name="Duan Y."/>
            <person name="Xu Z."/>
        </authorList>
    </citation>
    <scope>NUCLEOTIDE SEQUENCE [LARGE SCALE GENOMIC DNA]</scope>
    <source>
        <strain evidence="3 4">YIM90600</strain>
    </source>
</reference>
<dbReference type="Proteomes" id="UP000029737">
    <property type="component" value="Unassembled WGS sequence"/>
</dbReference>
<evidence type="ECO:0000313" key="4">
    <source>
        <dbReference type="Proteomes" id="UP000029737"/>
    </source>
</evidence>
<dbReference type="EMBL" id="CP022752">
    <property type="protein sequence ID" value="ASU81206.1"/>
    <property type="molecule type" value="Genomic_DNA"/>
</dbReference>
<dbReference type="SUPFAM" id="SSF56784">
    <property type="entry name" value="HAD-like"/>
    <property type="match status" value="1"/>
</dbReference>
<evidence type="ECO:0000256" key="1">
    <source>
        <dbReference type="ARBA" id="ARBA00022801"/>
    </source>
</evidence>
<keyword evidence="1 2" id="KW-0378">Hydrolase</keyword>
<name>A0A099D082_9ACTN</name>
<dbReference type="AlphaFoldDB" id="A0A099D082"/>
<accession>A0A099D082</accession>
<evidence type="ECO:0000313" key="5">
    <source>
        <dbReference type="Proteomes" id="UP000215043"/>
    </source>
</evidence>
<sequence>MGENLIFDADDTLWENNVLFERAVEAFIEHLAHPELTREQVREQLDEIERANCRIHGYGVDSFERSLLDCLRHLREGDVSEFDQTELRRACAPIREQRIELIDGVEETLWELSRRHDLYLLTKGNADEQAGKVKASGLSELFADVTVVPEKKTATYERFVTERGLEGSRTWMIGNSPRSDIWPALHAGLNAVLVPHPLTWSLELRELPDPGPGFRTVDPFSRLSEHF</sequence>
<dbReference type="Pfam" id="PF00702">
    <property type="entry name" value="Hydrolase"/>
    <property type="match status" value="1"/>
</dbReference>
<dbReference type="RefSeq" id="WP_043578682.1">
    <property type="nucleotide sequence ID" value="NZ_CP022752.1"/>
</dbReference>
<evidence type="ECO:0000313" key="3">
    <source>
        <dbReference type="EMBL" id="KGI79429.1"/>
    </source>
</evidence>
<dbReference type="SFLD" id="SFLDG01129">
    <property type="entry name" value="C1.5:_HAD__Beta-PGM__Phosphata"/>
    <property type="match status" value="1"/>
</dbReference>
<dbReference type="InterPro" id="IPR036412">
    <property type="entry name" value="HAD-like_sf"/>
</dbReference>
<evidence type="ECO:0000313" key="2">
    <source>
        <dbReference type="EMBL" id="ASU81206.1"/>
    </source>
</evidence>
<reference evidence="2 5" key="2">
    <citation type="submission" date="2017-08" db="EMBL/GenBank/DDBJ databases">
        <title>The complete genome sequence of moderately halophilic actinomycete Actinopolyspora erythraea YIM 90600, the producer of novel erythromycin, novel actinopolysporins A-C and tubercidin.</title>
        <authorList>
            <person name="Yin M."/>
            <person name="Tang S."/>
        </authorList>
    </citation>
    <scope>NUCLEOTIDE SEQUENCE [LARGE SCALE GENOMIC DNA]</scope>
    <source>
        <strain evidence="2 5">YIM 90600</strain>
    </source>
</reference>
<dbReference type="SFLD" id="SFLDS00003">
    <property type="entry name" value="Haloacid_Dehalogenase"/>
    <property type="match status" value="1"/>
</dbReference>
<dbReference type="Gene3D" id="3.40.50.1000">
    <property type="entry name" value="HAD superfamily/HAD-like"/>
    <property type="match status" value="1"/>
</dbReference>
<dbReference type="Proteomes" id="UP000215043">
    <property type="component" value="Chromosome"/>
</dbReference>
<proteinExistence type="predicted"/>
<dbReference type="InterPro" id="IPR023214">
    <property type="entry name" value="HAD_sf"/>
</dbReference>
<dbReference type="KEGG" id="aey:CDG81_16770"/>
<protein>
    <submittedName>
        <fullName evidence="2">Hydrolase</fullName>
    </submittedName>
</protein>
<organism evidence="2 5">
    <name type="scientific">Actinopolyspora erythraea</name>
    <dbReference type="NCBI Taxonomy" id="414996"/>
    <lineage>
        <taxon>Bacteria</taxon>
        <taxon>Bacillati</taxon>
        <taxon>Actinomycetota</taxon>
        <taxon>Actinomycetes</taxon>
        <taxon>Actinopolysporales</taxon>
        <taxon>Actinopolysporaceae</taxon>
        <taxon>Actinopolyspora</taxon>
    </lineage>
</organism>
<dbReference type="Gene3D" id="1.10.150.240">
    <property type="entry name" value="Putative phosphatase, domain 2"/>
    <property type="match status" value="1"/>
</dbReference>
<dbReference type="InterPro" id="IPR023198">
    <property type="entry name" value="PGP-like_dom2"/>
</dbReference>
<gene>
    <name evidence="2" type="ORF">CDG81_16770</name>
    <name evidence="3" type="ORF">IL38_23345</name>
</gene>
<dbReference type="eggNOG" id="COG1011">
    <property type="taxonomic scope" value="Bacteria"/>
</dbReference>
<dbReference type="OrthoDB" id="3680851at2"/>
<dbReference type="GO" id="GO:0016787">
    <property type="term" value="F:hydrolase activity"/>
    <property type="evidence" value="ECO:0007669"/>
    <property type="project" value="UniProtKB-KW"/>
</dbReference>
<dbReference type="PANTHER" id="PTHR43316:SF8">
    <property type="entry name" value="HAD FAMILY HYDROLASE"/>
    <property type="match status" value="1"/>
</dbReference>
<dbReference type="InterPro" id="IPR051540">
    <property type="entry name" value="S-2-haloacid_dehalogenase"/>
</dbReference>
<dbReference type="PANTHER" id="PTHR43316">
    <property type="entry name" value="HYDROLASE, HALOACID DELAHOGENASE-RELATED"/>
    <property type="match status" value="1"/>
</dbReference>
<dbReference type="EMBL" id="JPMV01000045">
    <property type="protein sequence ID" value="KGI79429.1"/>
    <property type="molecule type" value="Genomic_DNA"/>
</dbReference>